<feature type="transmembrane region" description="Helical" evidence="8">
    <location>
        <begin position="358"/>
        <end position="378"/>
    </location>
</feature>
<feature type="transmembrane region" description="Helical" evidence="8">
    <location>
        <begin position="301"/>
        <end position="316"/>
    </location>
</feature>
<gene>
    <name evidence="9" type="ORF">Q8F55_001622</name>
</gene>
<evidence type="ECO:0000313" key="9">
    <source>
        <dbReference type="EMBL" id="KAL1413838.1"/>
    </source>
</evidence>
<dbReference type="SUPFAM" id="SSF103473">
    <property type="entry name" value="MFS general substrate transporter"/>
    <property type="match status" value="1"/>
</dbReference>
<feature type="transmembrane region" description="Helical" evidence="8">
    <location>
        <begin position="455"/>
        <end position="476"/>
    </location>
</feature>
<feature type="transmembrane region" description="Helical" evidence="8">
    <location>
        <begin position="41"/>
        <end position="63"/>
    </location>
</feature>
<evidence type="ECO:0000256" key="5">
    <source>
        <dbReference type="ARBA" id="ARBA00022989"/>
    </source>
</evidence>
<evidence type="ECO:0000256" key="6">
    <source>
        <dbReference type="ARBA" id="ARBA00023006"/>
    </source>
</evidence>
<keyword evidence="7 8" id="KW-0472">Membrane</keyword>
<dbReference type="PANTHER" id="PTHR23519">
    <property type="entry name" value="AUTOPHAGY-RELATED PROTEIN 22"/>
    <property type="match status" value="1"/>
</dbReference>
<evidence type="ECO:0000256" key="3">
    <source>
        <dbReference type="ARBA" id="ARBA00022448"/>
    </source>
</evidence>
<dbReference type="Gene3D" id="1.20.1250.20">
    <property type="entry name" value="MFS general substrate transporter like domains"/>
    <property type="match status" value="1"/>
</dbReference>
<keyword evidence="8" id="KW-0029">Amino-acid transport</keyword>
<feature type="transmembrane region" description="Helical" evidence="8">
    <location>
        <begin position="421"/>
        <end position="443"/>
    </location>
</feature>
<evidence type="ECO:0000313" key="10">
    <source>
        <dbReference type="Proteomes" id="UP001565368"/>
    </source>
</evidence>
<evidence type="ECO:0000256" key="7">
    <source>
        <dbReference type="ARBA" id="ARBA00023136"/>
    </source>
</evidence>
<accession>A0ABR3QHD0</accession>
<dbReference type="Pfam" id="PF11700">
    <property type="entry name" value="ATG22"/>
    <property type="match status" value="1"/>
</dbReference>
<feature type="transmembrane region" description="Helical" evidence="8">
    <location>
        <begin position="322"/>
        <end position="346"/>
    </location>
</feature>
<feature type="transmembrane region" description="Helical" evidence="8">
    <location>
        <begin position="106"/>
        <end position="127"/>
    </location>
</feature>
<dbReference type="PANTHER" id="PTHR23519:SF2">
    <property type="entry name" value="AUTOPHAGY-RELATED PROTEIN 22"/>
    <property type="match status" value="1"/>
</dbReference>
<comment type="subcellular location">
    <subcellularLocation>
        <location evidence="1 8">Vacuole membrane</location>
        <topology evidence="1 8">Multi-pass membrane protein</topology>
    </subcellularLocation>
</comment>
<reference evidence="9 10" key="1">
    <citation type="submission" date="2023-08" db="EMBL/GenBank/DDBJ databases">
        <title>Annotated Genome Sequence of Vanrija albida AlHP1.</title>
        <authorList>
            <person name="Herzog R."/>
        </authorList>
    </citation>
    <scope>NUCLEOTIDE SEQUENCE [LARGE SCALE GENOMIC DNA]</scope>
    <source>
        <strain evidence="9 10">AlHP1</strain>
    </source>
</reference>
<protein>
    <recommendedName>
        <fullName evidence="8">Autophagy-related protein</fullName>
    </recommendedName>
</protein>
<dbReference type="RefSeq" id="XP_069213782.1">
    <property type="nucleotide sequence ID" value="XM_069350238.1"/>
</dbReference>
<dbReference type="EMBL" id="JBBXJM010000001">
    <property type="protein sequence ID" value="KAL1413838.1"/>
    <property type="molecule type" value="Genomic_DNA"/>
</dbReference>
<evidence type="ECO:0000256" key="2">
    <source>
        <dbReference type="ARBA" id="ARBA00006978"/>
    </source>
</evidence>
<organism evidence="9 10">
    <name type="scientific">Vanrija albida</name>
    <dbReference type="NCBI Taxonomy" id="181172"/>
    <lineage>
        <taxon>Eukaryota</taxon>
        <taxon>Fungi</taxon>
        <taxon>Dikarya</taxon>
        <taxon>Basidiomycota</taxon>
        <taxon>Agaricomycotina</taxon>
        <taxon>Tremellomycetes</taxon>
        <taxon>Trichosporonales</taxon>
        <taxon>Trichosporonaceae</taxon>
        <taxon>Vanrija</taxon>
    </lineage>
</organism>
<dbReference type="InterPro" id="IPR036259">
    <property type="entry name" value="MFS_trans_sf"/>
</dbReference>
<sequence>MGDRIEPKRTASDDTTKAEVDNGVGDVSFGASRAQLRKYHWAFYLTNFGIGPAFSSHIIYMSFQIQQNAFWSVGHHPGQPPRTGCPNLGQPCRVPLGTSDVNLTSLLLYINAIGFGVGGFVTLFVCAWGDHMRLKREQYILLVCMYGALCLPAAGLTAYNISNYYGLISLYIIFAVVGYLVIAWGNIFVPYAMQAAAPIEDLPARARLDALNSIDGDERRALRARREEEGLKISVGGSVSLNIAMVLFSVITIGISYATMDARKNAGMYMTTVSGVVCILCALAGWRFLPSPQPTAHNGNWWLLPFTVFGSLWKGISRYTNAMLFLFAYAIYNDSHFAFSAVIGQLFNLNIRPSIREYTAYSVAGSITSVIGSVAFMYVFPHSRLSLRQWAMVAFGLAIFTAFWCCLGMSKHVAIGFKHRAEFYVFQVVMSLAGAILNPLYRVLFPQMFPKGNEIQYFGFQLVLSCATAWIPQVVNGPIVDKTNNQRLPAAIALAFFFVSLGLTWWCDDVGGVSIIHKEEVEALEKEAAVVERAIPSA</sequence>
<feature type="transmembrane region" description="Helical" evidence="8">
    <location>
        <begin position="390"/>
        <end position="409"/>
    </location>
</feature>
<keyword evidence="10" id="KW-1185">Reference proteome</keyword>
<keyword evidence="8" id="KW-0926">Vacuole</keyword>
<keyword evidence="4 8" id="KW-0812">Transmembrane</keyword>
<dbReference type="GeneID" id="95982665"/>
<feature type="transmembrane region" description="Helical" evidence="8">
    <location>
        <begin position="266"/>
        <end position="289"/>
    </location>
</feature>
<evidence type="ECO:0000256" key="1">
    <source>
        <dbReference type="ARBA" id="ARBA00004128"/>
    </source>
</evidence>
<proteinExistence type="inferred from homology"/>
<comment type="caution">
    <text evidence="9">The sequence shown here is derived from an EMBL/GenBank/DDBJ whole genome shotgun (WGS) entry which is preliminary data.</text>
</comment>
<dbReference type="Proteomes" id="UP001565368">
    <property type="component" value="Unassembled WGS sequence"/>
</dbReference>
<name>A0ABR3QHD0_9TREE</name>
<evidence type="ECO:0000256" key="4">
    <source>
        <dbReference type="ARBA" id="ARBA00022692"/>
    </source>
</evidence>
<dbReference type="InterPro" id="IPR050495">
    <property type="entry name" value="ATG22/LtaA_families"/>
</dbReference>
<feature type="transmembrane region" description="Helical" evidence="8">
    <location>
        <begin position="488"/>
        <end position="506"/>
    </location>
</feature>
<dbReference type="InterPro" id="IPR024671">
    <property type="entry name" value="Atg22-like"/>
</dbReference>
<feature type="transmembrane region" description="Helical" evidence="8">
    <location>
        <begin position="168"/>
        <end position="189"/>
    </location>
</feature>
<keyword evidence="3 8" id="KW-0813">Transport</keyword>
<keyword evidence="5 8" id="KW-1133">Transmembrane helix</keyword>
<feature type="transmembrane region" description="Helical" evidence="8">
    <location>
        <begin position="233"/>
        <end position="260"/>
    </location>
</feature>
<evidence type="ECO:0000256" key="8">
    <source>
        <dbReference type="RuleBase" id="RU363073"/>
    </source>
</evidence>
<feature type="transmembrane region" description="Helical" evidence="8">
    <location>
        <begin position="139"/>
        <end position="162"/>
    </location>
</feature>
<keyword evidence="6 8" id="KW-0072">Autophagy</keyword>
<comment type="similarity">
    <text evidence="2 8">Belongs to the ATG22 family.</text>
</comment>
<comment type="function">
    <text evidence="8">Vacuolar effluxer which mediate the efflux of amino acids resulting from autophagic degradation. The release of autophagic amino acids allows the maintenance of protein synthesis and viability during nitrogen starvation.</text>
</comment>